<evidence type="ECO:0000259" key="2">
    <source>
        <dbReference type="Pfam" id="PF02714"/>
    </source>
</evidence>
<feature type="domain" description="CSC1/OSCA1-like 7TM region" evidence="2">
    <location>
        <begin position="156"/>
        <end position="230"/>
    </location>
</feature>
<keyword evidence="1" id="KW-1133">Transmembrane helix</keyword>
<dbReference type="Proteomes" id="UP000266721">
    <property type="component" value="Unassembled WGS sequence"/>
</dbReference>
<dbReference type="Pfam" id="PF14703">
    <property type="entry name" value="PHM7_cyt"/>
    <property type="match status" value="1"/>
</dbReference>
<feature type="non-terminal residue" evidence="4">
    <location>
        <position position="291"/>
    </location>
</feature>
<evidence type="ECO:0000313" key="5">
    <source>
        <dbReference type="Proteomes" id="UP000266721"/>
    </source>
</evidence>
<sequence>MGRRVKNSQNQKDTTAHQFYLLIESCLPVVVGTTLNLLEMKGYFRENGGRKGFAHLYLQVDAIDYYKYEEDVLIAESESQKVTAYRDPAGIAFVTFEIDYMAEKVLTDFKAACKGTHNPLQSKLSVEDWRVKYAPSPENIYWENLSKSTIVWWIQAITINMFLIILLFFFTTPLIVINNLNEININVSAATEKISPFVEQFVPTILLWTFAALLPNIVYWSDQLVGHWTRLYHVTFFSHNDNNNCRTSQYNGKVLCLPVTDGAHSSITWFDKCKSLIPVVCDGFTEKFQME</sequence>
<dbReference type="AlphaFoldDB" id="A0A3L5TQZ3"/>
<feature type="transmembrane region" description="Helical" evidence="1">
    <location>
        <begin position="150"/>
        <end position="170"/>
    </location>
</feature>
<name>A0A3L5TQZ3_MYTGA</name>
<gene>
    <name evidence="4" type="ORF">AM593_01258</name>
</gene>
<dbReference type="PANTHER" id="PTHR13018">
    <property type="entry name" value="PROBABLE MEMBRANE PROTEIN DUF221-RELATED"/>
    <property type="match status" value="1"/>
</dbReference>
<dbReference type="InterPro" id="IPR003864">
    <property type="entry name" value="CSC1/OSCA1-like_7TM"/>
</dbReference>
<dbReference type="InterPro" id="IPR045122">
    <property type="entry name" value="Csc1-like"/>
</dbReference>
<feature type="non-terminal residue" evidence="4">
    <location>
        <position position="1"/>
    </location>
</feature>
<feature type="transmembrane region" description="Helical" evidence="1">
    <location>
        <begin position="201"/>
        <end position="220"/>
    </location>
</feature>
<proteinExistence type="predicted"/>
<dbReference type="GO" id="GO:0005886">
    <property type="term" value="C:plasma membrane"/>
    <property type="evidence" value="ECO:0007669"/>
    <property type="project" value="TreeGrafter"/>
</dbReference>
<dbReference type="Pfam" id="PF02714">
    <property type="entry name" value="RSN1_7TM"/>
    <property type="match status" value="1"/>
</dbReference>
<evidence type="ECO:0008006" key="6">
    <source>
        <dbReference type="Google" id="ProtNLM"/>
    </source>
</evidence>
<accession>A0A3L5TQZ3</accession>
<dbReference type="EMBL" id="KV591022">
    <property type="protein sequence ID" value="OPL21510.1"/>
    <property type="molecule type" value="Genomic_DNA"/>
</dbReference>
<evidence type="ECO:0000259" key="3">
    <source>
        <dbReference type="Pfam" id="PF14703"/>
    </source>
</evidence>
<keyword evidence="1" id="KW-0472">Membrane</keyword>
<dbReference type="InterPro" id="IPR027815">
    <property type="entry name" value="CSC1/OSCA1-like_cyt"/>
</dbReference>
<dbReference type="GO" id="GO:0005227">
    <property type="term" value="F:calcium-activated cation channel activity"/>
    <property type="evidence" value="ECO:0007669"/>
    <property type="project" value="InterPro"/>
</dbReference>
<reference evidence="4 5" key="1">
    <citation type="journal article" date="2016" name="PLoS ONE">
        <title>A First Insight into the Genome of the Filter-Feeder Mussel Mytilus galloprovincialis.</title>
        <authorList>
            <person name="Murgarella M."/>
            <person name="Puiu D."/>
            <person name="Novoa B."/>
            <person name="Figueras A."/>
            <person name="Posada D."/>
            <person name="Canchaya C."/>
        </authorList>
    </citation>
    <scope>NUCLEOTIDE SEQUENCE [LARGE SCALE GENOMIC DNA]</scope>
    <source>
        <tissue evidence="4">Muscle</tissue>
    </source>
</reference>
<comment type="caution">
    <text evidence="4">The sequence shown here is derived from an EMBL/GenBank/DDBJ whole genome shotgun (WGS) entry which is preliminary data.</text>
</comment>
<feature type="domain" description="CSC1/OSCA1-like cytosolic" evidence="3">
    <location>
        <begin position="50"/>
        <end position="144"/>
    </location>
</feature>
<organism evidence="4 5">
    <name type="scientific">Mytilus galloprovincialis</name>
    <name type="common">Mediterranean mussel</name>
    <dbReference type="NCBI Taxonomy" id="29158"/>
    <lineage>
        <taxon>Eukaryota</taxon>
        <taxon>Metazoa</taxon>
        <taxon>Spiralia</taxon>
        <taxon>Lophotrochozoa</taxon>
        <taxon>Mollusca</taxon>
        <taxon>Bivalvia</taxon>
        <taxon>Autobranchia</taxon>
        <taxon>Pteriomorphia</taxon>
        <taxon>Mytilida</taxon>
        <taxon>Mytiloidea</taxon>
        <taxon>Mytilidae</taxon>
        <taxon>Mytilinae</taxon>
        <taxon>Mytilus</taxon>
    </lineage>
</organism>
<keyword evidence="5" id="KW-1185">Reference proteome</keyword>
<evidence type="ECO:0000256" key="1">
    <source>
        <dbReference type="SAM" id="Phobius"/>
    </source>
</evidence>
<dbReference type="PANTHER" id="PTHR13018:SF5">
    <property type="entry name" value="RE44586P"/>
    <property type="match status" value="1"/>
</dbReference>
<evidence type="ECO:0000313" key="4">
    <source>
        <dbReference type="EMBL" id="OPL21510.1"/>
    </source>
</evidence>
<keyword evidence="1" id="KW-0812">Transmembrane</keyword>
<protein>
    <recommendedName>
        <fullName evidence="6">CSC1/OSCA1-like cytosolic domain-containing protein</fullName>
    </recommendedName>
</protein>